<dbReference type="EMBL" id="LGRX02002536">
    <property type="protein sequence ID" value="KAK3284024.1"/>
    <property type="molecule type" value="Genomic_DNA"/>
</dbReference>
<proteinExistence type="predicted"/>
<name>A0AAE0GTG1_9CHLO</name>
<feature type="region of interest" description="Disordered" evidence="1">
    <location>
        <begin position="59"/>
        <end position="103"/>
    </location>
</feature>
<organism evidence="2 3">
    <name type="scientific">Cymbomonas tetramitiformis</name>
    <dbReference type="NCBI Taxonomy" id="36881"/>
    <lineage>
        <taxon>Eukaryota</taxon>
        <taxon>Viridiplantae</taxon>
        <taxon>Chlorophyta</taxon>
        <taxon>Pyramimonadophyceae</taxon>
        <taxon>Pyramimonadales</taxon>
        <taxon>Pyramimonadaceae</taxon>
        <taxon>Cymbomonas</taxon>
    </lineage>
</organism>
<accession>A0AAE0GTG1</accession>
<evidence type="ECO:0000313" key="3">
    <source>
        <dbReference type="Proteomes" id="UP001190700"/>
    </source>
</evidence>
<dbReference type="Proteomes" id="UP001190700">
    <property type="component" value="Unassembled WGS sequence"/>
</dbReference>
<reference evidence="2 3" key="1">
    <citation type="journal article" date="2015" name="Genome Biol. Evol.">
        <title>Comparative Genomics of a Bacterivorous Green Alga Reveals Evolutionary Causalities and Consequences of Phago-Mixotrophic Mode of Nutrition.</title>
        <authorList>
            <person name="Burns J.A."/>
            <person name="Paasch A."/>
            <person name="Narechania A."/>
            <person name="Kim E."/>
        </authorList>
    </citation>
    <scope>NUCLEOTIDE SEQUENCE [LARGE SCALE GENOMIC DNA]</scope>
    <source>
        <strain evidence="2 3">PLY_AMNH</strain>
    </source>
</reference>
<dbReference type="AlphaFoldDB" id="A0AAE0GTG1"/>
<gene>
    <name evidence="2" type="ORF">CYMTET_8305</name>
</gene>
<protein>
    <submittedName>
        <fullName evidence="2">Uncharacterized protein</fullName>
    </submittedName>
</protein>
<sequence>MVGVVEAEDNYNDLKKRYLSKFEKRENIPEKKKRKLKAAKKEMQVAKLRRTEMFESVKQAQALAAKKGKEQEEKEEEEEEEKEEEGGEEEEEEQQVEKVEKRSDKGLNRKRVIGLGSDEDSDAAEDESCNSTVEEMLTTFQEGQAAEEIVAIVGNSSHQRFDSPEETLEHEQKEEAAIVPAAHDETSQNKSELLFSNDAFVSNSPWVPSLVKPTSDYGYTEFILRNGIDRSGASWNLLRENDVPTDLMQFLAENPVESLKDGFTVTKLYIDIPFTGTAKTPPTRVFFKGELFNVGTRAKKELVWVFQSEILTGTGIPAVTLANCDCVGNTKELLMEYFTGVGVAAVITDVPWGKEASVGYNTTINWTEFIPNVCTAISDHSSSLSSEVRQLTWRLREKARTRQGKQYSCSLAP</sequence>
<feature type="compositionally biased region" description="Acidic residues" evidence="1">
    <location>
        <begin position="73"/>
        <end position="94"/>
    </location>
</feature>
<evidence type="ECO:0000313" key="2">
    <source>
        <dbReference type="EMBL" id="KAK3284024.1"/>
    </source>
</evidence>
<evidence type="ECO:0000256" key="1">
    <source>
        <dbReference type="SAM" id="MobiDB-lite"/>
    </source>
</evidence>
<keyword evidence="3" id="KW-1185">Reference proteome</keyword>
<comment type="caution">
    <text evidence="2">The sequence shown here is derived from an EMBL/GenBank/DDBJ whole genome shotgun (WGS) entry which is preliminary data.</text>
</comment>